<proteinExistence type="predicted"/>
<evidence type="ECO:0000313" key="1">
    <source>
        <dbReference type="EMBL" id="OYD49205.1"/>
    </source>
</evidence>
<gene>
    <name evidence="1" type="ORF">CBY09_16235</name>
</gene>
<dbReference type="AlphaFoldDB" id="A0A235EL59"/>
<dbReference type="EMBL" id="NOIG01000010">
    <property type="protein sequence ID" value="OYD49205.1"/>
    <property type="molecule type" value="Genomic_DNA"/>
</dbReference>
<accession>A0A235EL59</accession>
<evidence type="ECO:0008006" key="3">
    <source>
        <dbReference type="Google" id="ProtNLM"/>
    </source>
</evidence>
<dbReference type="OrthoDB" id="5573798at2"/>
<sequence length="173" mass="19205">MPPCWGCWADAAAFRRCRPLRQCQPGVGAHRGDRRRTSVNPVQVSPDGLLRLSIDELLSLPIRHLMSAVDLDLVEPRAAVCGCETTISGYTEWVSASCPVVSIGWDWHIRLWTAQRPFALARLGQPRSNVMLVYSTGNDTGWHKNLELLSTVVDALPWQEQLSQSVAALLPVH</sequence>
<protein>
    <recommendedName>
        <fullName evidence="3">DUF4902 domain-containing protein</fullName>
    </recommendedName>
</protein>
<organism evidence="1 2">
    <name type="scientific">Acidovorax kalamii</name>
    <dbReference type="NCBI Taxonomy" id="2004485"/>
    <lineage>
        <taxon>Bacteria</taxon>
        <taxon>Pseudomonadati</taxon>
        <taxon>Pseudomonadota</taxon>
        <taxon>Betaproteobacteria</taxon>
        <taxon>Burkholderiales</taxon>
        <taxon>Comamonadaceae</taxon>
        <taxon>Acidovorax</taxon>
    </lineage>
</organism>
<name>A0A235EL59_9BURK</name>
<dbReference type="Gene3D" id="3.10.450.610">
    <property type="match status" value="1"/>
</dbReference>
<dbReference type="Proteomes" id="UP000215441">
    <property type="component" value="Unassembled WGS sequence"/>
</dbReference>
<keyword evidence="2" id="KW-1185">Reference proteome</keyword>
<dbReference type="InterPro" id="IPR032598">
    <property type="entry name" value="RsaM-like"/>
</dbReference>
<reference evidence="1 2" key="1">
    <citation type="submission" date="2017-07" db="EMBL/GenBank/DDBJ databases">
        <title>Acidovorax KNDSW TSA 6 genome sequence and assembly.</title>
        <authorList>
            <person name="Mayilraj S."/>
        </authorList>
    </citation>
    <scope>NUCLEOTIDE SEQUENCE [LARGE SCALE GENOMIC DNA]</scope>
    <source>
        <strain evidence="1 2">KNDSW-TSA6</strain>
    </source>
</reference>
<dbReference type="Pfam" id="PF16245">
    <property type="entry name" value="DUF4902"/>
    <property type="match status" value="1"/>
</dbReference>
<evidence type="ECO:0000313" key="2">
    <source>
        <dbReference type="Proteomes" id="UP000215441"/>
    </source>
</evidence>
<comment type="caution">
    <text evidence="1">The sequence shown here is derived from an EMBL/GenBank/DDBJ whole genome shotgun (WGS) entry which is preliminary data.</text>
</comment>